<name>A0A318RPA9_WILLI</name>
<dbReference type="PIRSF" id="PIRSF029171">
    <property type="entry name" value="Esterase_LipA"/>
    <property type="match status" value="1"/>
</dbReference>
<dbReference type="Pfam" id="PF03583">
    <property type="entry name" value="LIP"/>
    <property type="match status" value="1"/>
</dbReference>
<comment type="caution">
    <text evidence="2">The sequence shown here is derived from an EMBL/GenBank/DDBJ whole genome shotgun (WGS) entry which is preliminary data.</text>
</comment>
<proteinExistence type="predicted"/>
<gene>
    <name evidence="2" type="ORF">DFR67_10449</name>
</gene>
<organism evidence="2 3">
    <name type="scientific">Williamsia limnetica</name>
    <dbReference type="NCBI Taxonomy" id="882452"/>
    <lineage>
        <taxon>Bacteria</taxon>
        <taxon>Bacillati</taxon>
        <taxon>Actinomycetota</taxon>
        <taxon>Actinomycetes</taxon>
        <taxon>Mycobacteriales</taxon>
        <taxon>Nocardiaceae</taxon>
        <taxon>Williamsia</taxon>
    </lineage>
</organism>
<feature type="region of interest" description="Disordered" evidence="1">
    <location>
        <begin position="403"/>
        <end position="426"/>
    </location>
</feature>
<dbReference type="InterPro" id="IPR029058">
    <property type="entry name" value="AB_hydrolase_fold"/>
</dbReference>
<dbReference type="EMBL" id="QJSP01000004">
    <property type="protein sequence ID" value="PYE18470.1"/>
    <property type="molecule type" value="Genomic_DNA"/>
</dbReference>
<dbReference type="GO" id="GO:0016042">
    <property type="term" value="P:lipid catabolic process"/>
    <property type="evidence" value="ECO:0007669"/>
    <property type="project" value="InterPro"/>
</dbReference>
<dbReference type="AlphaFoldDB" id="A0A318RPA9"/>
<reference evidence="2 3" key="1">
    <citation type="submission" date="2018-06" db="EMBL/GenBank/DDBJ databases">
        <title>Genomic Encyclopedia of Type Strains, Phase IV (KMG-IV): sequencing the most valuable type-strain genomes for metagenomic binning, comparative biology and taxonomic classification.</title>
        <authorList>
            <person name="Goeker M."/>
        </authorList>
    </citation>
    <scope>NUCLEOTIDE SEQUENCE [LARGE SCALE GENOMIC DNA]</scope>
    <source>
        <strain evidence="2 3">DSM 45521</strain>
    </source>
</reference>
<dbReference type="SUPFAM" id="SSF53474">
    <property type="entry name" value="alpha/beta-Hydrolases"/>
    <property type="match status" value="1"/>
</dbReference>
<evidence type="ECO:0000256" key="1">
    <source>
        <dbReference type="SAM" id="MobiDB-lite"/>
    </source>
</evidence>
<dbReference type="Gene3D" id="1.10.260.130">
    <property type="match status" value="1"/>
</dbReference>
<keyword evidence="3" id="KW-1185">Reference proteome</keyword>
<sequence>MRWPRRRSPFTYGLWVVLLVLGALVVSDSIKLGTNRQPTADPFYSYSGPLVDVEPGTVLRTRPIELAMGDVKTHIAGTQALYRSTDQRGNPTTAVTTMFRPVEAGRSPRIISYHVAYDALGDECDPSYTLRGNKSNVLSEVAEAVIAGYLATGHTVSVPDYEGLREGWTVGRQSGYNALDGVRATEAVLKLPADTPVGLIGYSGGSVPTEWGAEMAPGYAPDLNIVGAAAGGLPVNMVHNLAYVSGAKDWAGVIPALIDAYSRVYALDTESFLSPYGDRLTDTVSNQCVADFAHSYPDLTDAEMVKAPYTSLMQVKSMVQAANDNIMGNSGTPRTPMFLAVGQSDETGDQVMVTADVRGLAHEYCSRGVSVDFKVYQGDDHREAYVSFQRDAAVFLSERFSEVPPPDKCGEIEPGTSLDPLPVPVG</sequence>
<dbReference type="Gene3D" id="3.40.50.1820">
    <property type="entry name" value="alpha/beta hydrolase"/>
    <property type="match status" value="1"/>
</dbReference>
<protein>
    <submittedName>
        <fullName evidence="2">Secretory lipase</fullName>
    </submittedName>
</protein>
<dbReference type="PANTHER" id="PTHR34853">
    <property type="match status" value="1"/>
</dbReference>
<dbReference type="OrthoDB" id="9798122at2"/>
<accession>A0A318RPA9</accession>
<dbReference type="Proteomes" id="UP000247591">
    <property type="component" value="Unassembled WGS sequence"/>
</dbReference>
<dbReference type="RefSeq" id="WP_110468875.1">
    <property type="nucleotide sequence ID" value="NZ_QJSP01000004.1"/>
</dbReference>
<dbReference type="PANTHER" id="PTHR34853:SF1">
    <property type="entry name" value="LIPASE 5"/>
    <property type="match status" value="1"/>
</dbReference>
<evidence type="ECO:0000313" key="2">
    <source>
        <dbReference type="EMBL" id="PYE18470.1"/>
    </source>
</evidence>
<dbReference type="GO" id="GO:0004806">
    <property type="term" value="F:triacylglycerol lipase activity"/>
    <property type="evidence" value="ECO:0007669"/>
    <property type="project" value="InterPro"/>
</dbReference>
<dbReference type="InterPro" id="IPR005152">
    <property type="entry name" value="Lipase_secreted"/>
</dbReference>
<evidence type="ECO:0000313" key="3">
    <source>
        <dbReference type="Proteomes" id="UP000247591"/>
    </source>
</evidence>